<sequence length="60" mass="6860">MVSSTQNDVEFTLEEISLVLEIPKETCRQVLLMALRKLSTPKNQTKLEEIAELVAMIERV</sequence>
<dbReference type="RefSeq" id="WP_013460573.1">
    <property type="nucleotide sequence ID" value="NC_014762.1"/>
</dbReference>
<gene>
    <name evidence="1" type="ordered locus">Sulku_1715</name>
</gene>
<protein>
    <recommendedName>
        <fullName evidence="3">RNA polymerase sigma-70 region 4 domain-containing protein</fullName>
    </recommendedName>
</protein>
<dbReference type="HOGENOM" id="CLU_2940135_0_0_7"/>
<organism evidence="1 2">
    <name type="scientific">Sulfuricurvum kujiense (strain ATCC BAA-921 / DSM 16994 / JCM 11577 / YK-1)</name>
    <dbReference type="NCBI Taxonomy" id="709032"/>
    <lineage>
        <taxon>Bacteria</taxon>
        <taxon>Pseudomonadati</taxon>
        <taxon>Campylobacterota</taxon>
        <taxon>Epsilonproteobacteria</taxon>
        <taxon>Campylobacterales</taxon>
        <taxon>Sulfurimonadaceae</taxon>
        <taxon>Sulfuricurvum</taxon>
    </lineage>
</organism>
<keyword evidence="2" id="KW-1185">Reference proteome</keyword>
<dbReference type="KEGG" id="sku:Sulku_1715"/>
<dbReference type="SUPFAM" id="SSF88659">
    <property type="entry name" value="Sigma3 and sigma4 domains of RNA polymerase sigma factors"/>
    <property type="match status" value="1"/>
</dbReference>
<accession>E4U0X4</accession>
<evidence type="ECO:0000313" key="2">
    <source>
        <dbReference type="Proteomes" id="UP000008721"/>
    </source>
</evidence>
<name>E4U0X4_SULKY</name>
<dbReference type="Proteomes" id="UP000008721">
    <property type="component" value="Chromosome"/>
</dbReference>
<dbReference type="AlphaFoldDB" id="E4U0X4"/>
<dbReference type="EMBL" id="CP002355">
    <property type="protein sequence ID" value="ADR34376.1"/>
    <property type="molecule type" value="Genomic_DNA"/>
</dbReference>
<evidence type="ECO:0000313" key="1">
    <source>
        <dbReference type="EMBL" id="ADR34376.1"/>
    </source>
</evidence>
<dbReference type="InterPro" id="IPR036388">
    <property type="entry name" value="WH-like_DNA-bd_sf"/>
</dbReference>
<dbReference type="InterPro" id="IPR013324">
    <property type="entry name" value="RNA_pol_sigma_r3/r4-like"/>
</dbReference>
<reference evidence="1 2" key="1">
    <citation type="journal article" date="2012" name="Stand. Genomic Sci.">
        <title>Complete genome sequence of the sulfur compounds oxidizing chemolithoautotroph Sulfuricurvum kujiense type strain (YK-1(T)).</title>
        <authorList>
            <person name="Han C."/>
            <person name="Kotsyurbenko O."/>
            <person name="Chertkov O."/>
            <person name="Held B."/>
            <person name="Lapidus A."/>
            <person name="Nolan M."/>
            <person name="Lucas S."/>
            <person name="Hammon N."/>
            <person name="Deshpande S."/>
            <person name="Cheng J.F."/>
            <person name="Tapia R."/>
            <person name="Goodwin L.A."/>
            <person name="Pitluck S."/>
            <person name="Liolios K."/>
            <person name="Pagani I."/>
            <person name="Ivanova N."/>
            <person name="Mavromatis K."/>
            <person name="Mikhailova N."/>
            <person name="Pati A."/>
            <person name="Chen A."/>
            <person name="Palaniappan K."/>
            <person name="Land M."/>
            <person name="Hauser L."/>
            <person name="Chang Y.J."/>
            <person name="Jeffries C.D."/>
            <person name="Brambilla E.M."/>
            <person name="Rohde M."/>
            <person name="Spring S."/>
            <person name="Sikorski J."/>
            <person name="Goker M."/>
            <person name="Woyke T."/>
            <person name="Bristow J."/>
            <person name="Eisen J.A."/>
            <person name="Markowitz V."/>
            <person name="Hugenholtz P."/>
            <person name="Kyrpides N.C."/>
            <person name="Klenk H.P."/>
            <person name="Detter J.C."/>
        </authorList>
    </citation>
    <scope>NUCLEOTIDE SEQUENCE [LARGE SCALE GENOMIC DNA]</scope>
    <source>
        <strain evidence="2">ATCC BAA-921 / DSM 16994 / JCM 11577 / YK-1</strain>
    </source>
</reference>
<dbReference type="STRING" id="709032.Sulku_1715"/>
<dbReference type="Gene3D" id="1.10.10.10">
    <property type="entry name" value="Winged helix-like DNA-binding domain superfamily/Winged helix DNA-binding domain"/>
    <property type="match status" value="1"/>
</dbReference>
<proteinExistence type="predicted"/>
<evidence type="ECO:0008006" key="3">
    <source>
        <dbReference type="Google" id="ProtNLM"/>
    </source>
</evidence>